<proteinExistence type="predicted"/>
<protein>
    <submittedName>
        <fullName evidence="2">Uncharacterized protein</fullName>
    </submittedName>
</protein>
<reference evidence="2" key="1">
    <citation type="submission" date="2014-12" db="EMBL/GenBank/DDBJ databases">
        <title>Insight into the proteome of Arion vulgaris.</title>
        <authorList>
            <person name="Aradska J."/>
            <person name="Bulat T."/>
            <person name="Smidak R."/>
            <person name="Sarate P."/>
            <person name="Gangsoo J."/>
            <person name="Sialana F."/>
            <person name="Bilban M."/>
            <person name="Lubec G."/>
        </authorList>
    </citation>
    <scope>NUCLEOTIDE SEQUENCE</scope>
    <source>
        <tissue evidence="2">Skin</tissue>
    </source>
</reference>
<keyword evidence="1" id="KW-0732">Signal</keyword>
<dbReference type="AlphaFoldDB" id="A0A0B6YKQ5"/>
<feature type="chain" id="PRO_5002123539" evidence="1">
    <location>
        <begin position="19"/>
        <end position="84"/>
    </location>
</feature>
<feature type="non-terminal residue" evidence="2">
    <location>
        <position position="1"/>
    </location>
</feature>
<gene>
    <name evidence="2" type="primary">ORF28473</name>
</gene>
<name>A0A0B6YKQ5_9EUPU</name>
<accession>A0A0B6YKQ5</accession>
<feature type="signal peptide" evidence="1">
    <location>
        <begin position="1"/>
        <end position="18"/>
    </location>
</feature>
<sequence length="84" mass="9758">FIIAFIISRWLNVRLVSTQVRVRAVITYPVLHVTHKGYGDCSRYQRCHYLNSYLSLITSASSIIHSAWLFENNMLGIMECIFGY</sequence>
<evidence type="ECO:0000256" key="1">
    <source>
        <dbReference type="SAM" id="SignalP"/>
    </source>
</evidence>
<feature type="non-terminal residue" evidence="2">
    <location>
        <position position="84"/>
    </location>
</feature>
<dbReference type="EMBL" id="HACG01009907">
    <property type="protein sequence ID" value="CEK56772.1"/>
    <property type="molecule type" value="Transcribed_RNA"/>
</dbReference>
<evidence type="ECO:0000313" key="2">
    <source>
        <dbReference type="EMBL" id="CEK56772.1"/>
    </source>
</evidence>
<organism evidence="2">
    <name type="scientific">Arion vulgaris</name>
    <dbReference type="NCBI Taxonomy" id="1028688"/>
    <lineage>
        <taxon>Eukaryota</taxon>
        <taxon>Metazoa</taxon>
        <taxon>Spiralia</taxon>
        <taxon>Lophotrochozoa</taxon>
        <taxon>Mollusca</taxon>
        <taxon>Gastropoda</taxon>
        <taxon>Heterobranchia</taxon>
        <taxon>Euthyneura</taxon>
        <taxon>Panpulmonata</taxon>
        <taxon>Eupulmonata</taxon>
        <taxon>Stylommatophora</taxon>
        <taxon>Helicina</taxon>
        <taxon>Arionoidea</taxon>
        <taxon>Arionidae</taxon>
        <taxon>Arion</taxon>
    </lineage>
</organism>